<evidence type="ECO:0000256" key="7">
    <source>
        <dbReference type="SAM" id="MobiDB-lite"/>
    </source>
</evidence>
<dbReference type="PANTHER" id="PTHR33057">
    <property type="entry name" value="TRANSCRIPTION REPRESSOR OFP7-RELATED"/>
    <property type="match status" value="1"/>
</dbReference>
<protein>
    <recommendedName>
        <fullName evidence="6">Transcription repressor</fullName>
    </recommendedName>
    <alternativeName>
        <fullName evidence="6">Ovate family protein</fullName>
    </alternativeName>
</protein>
<dbReference type="OrthoDB" id="1928390at2759"/>
<evidence type="ECO:0000313" key="9">
    <source>
        <dbReference type="EMBL" id="GMJ01635.1"/>
    </source>
</evidence>
<evidence type="ECO:0000256" key="4">
    <source>
        <dbReference type="ARBA" id="ARBA00023163"/>
    </source>
</evidence>
<feature type="compositionally biased region" description="Low complexity" evidence="7">
    <location>
        <begin position="107"/>
        <end position="127"/>
    </location>
</feature>
<dbReference type="Pfam" id="PF04844">
    <property type="entry name" value="Ovate"/>
    <property type="match status" value="1"/>
</dbReference>
<evidence type="ECO:0000259" key="8">
    <source>
        <dbReference type="PROSITE" id="PS51754"/>
    </source>
</evidence>
<dbReference type="PANTHER" id="PTHR33057:SF82">
    <property type="entry name" value="TRANSCRIPTION REPRESSOR OFP5"/>
    <property type="match status" value="1"/>
</dbReference>
<feature type="region of interest" description="Disordered" evidence="7">
    <location>
        <begin position="107"/>
        <end position="213"/>
    </location>
</feature>
<feature type="domain" description="OVATE" evidence="8">
    <location>
        <begin position="222"/>
        <end position="281"/>
    </location>
</feature>
<comment type="subcellular location">
    <subcellularLocation>
        <location evidence="1 6">Nucleus</location>
    </subcellularLocation>
</comment>
<reference evidence="9" key="1">
    <citation type="submission" date="2023-05" db="EMBL/GenBank/DDBJ databases">
        <title>Genome and transcriptome analyses reveal genes involved in the formation of fine ridges on petal epidermal cells in Hibiscus trionum.</title>
        <authorList>
            <person name="Koshimizu S."/>
            <person name="Masuda S."/>
            <person name="Ishii T."/>
            <person name="Shirasu K."/>
            <person name="Hoshino A."/>
            <person name="Arita M."/>
        </authorList>
    </citation>
    <scope>NUCLEOTIDE SEQUENCE</scope>
    <source>
        <strain evidence="9">Hamamatsu line</strain>
    </source>
</reference>
<dbReference type="InterPro" id="IPR038933">
    <property type="entry name" value="Ovate"/>
</dbReference>
<organism evidence="9 10">
    <name type="scientific">Hibiscus trionum</name>
    <name type="common">Flower of an hour</name>
    <dbReference type="NCBI Taxonomy" id="183268"/>
    <lineage>
        <taxon>Eukaryota</taxon>
        <taxon>Viridiplantae</taxon>
        <taxon>Streptophyta</taxon>
        <taxon>Embryophyta</taxon>
        <taxon>Tracheophyta</taxon>
        <taxon>Spermatophyta</taxon>
        <taxon>Magnoliopsida</taxon>
        <taxon>eudicotyledons</taxon>
        <taxon>Gunneridae</taxon>
        <taxon>Pentapetalae</taxon>
        <taxon>rosids</taxon>
        <taxon>malvids</taxon>
        <taxon>Malvales</taxon>
        <taxon>Malvaceae</taxon>
        <taxon>Malvoideae</taxon>
        <taxon>Hibiscus</taxon>
    </lineage>
</organism>
<accession>A0A9W7IT78</accession>
<feature type="compositionally biased region" description="Low complexity" evidence="7">
    <location>
        <begin position="170"/>
        <end position="185"/>
    </location>
</feature>
<dbReference type="AlphaFoldDB" id="A0A9W7IT78"/>
<evidence type="ECO:0000313" key="10">
    <source>
        <dbReference type="Proteomes" id="UP001165190"/>
    </source>
</evidence>
<dbReference type="EMBL" id="BSYR01000035">
    <property type="protein sequence ID" value="GMJ01635.1"/>
    <property type="molecule type" value="Genomic_DNA"/>
</dbReference>
<dbReference type="NCBIfam" id="TIGR01568">
    <property type="entry name" value="A_thal_3678"/>
    <property type="match status" value="1"/>
</dbReference>
<evidence type="ECO:0000256" key="5">
    <source>
        <dbReference type="ARBA" id="ARBA00023242"/>
    </source>
</evidence>
<dbReference type="Pfam" id="PF13724">
    <property type="entry name" value="DNA_binding_2"/>
    <property type="match status" value="1"/>
</dbReference>
<dbReference type="GO" id="GO:0003677">
    <property type="term" value="F:DNA binding"/>
    <property type="evidence" value="ECO:0007669"/>
    <property type="project" value="InterPro"/>
</dbReference>
<keyword evidence="4 6" id="KW-0804">Transcription</keyword>
<comment type="caution">
    <text evidence="9">The sequence shown here is derived from an EMBL/GenBank/DDBJ whole genome shotgun (WGS) entry which is preliminary data.</text>
</comment>
<dbReference type="GO" id="GO:0005634">
    <property type="term" value="C:nucleus"/>
    <property type="evidence" value="ECO:0007669"/>
    <property type="project" value="UniProtKB-SubCell"/>
</dbReference>
<keyword evidence="3 6" id="KW-0805">Transcription regulation</keyword>
<evidence type="ECO:0000256" key="2">
    <source>
        <dbReference type="ARBA" id="ARBA00022491"/>
    </source>
</evidence>
<dbReference type="PROSITE" id="PS51754">
    <property type="entry name" value="OVATE"/>
    <property type="match status" value="1"/>
</dbReference>
<feature type="compositionally biased region" description="Polar residues" evidence="7">
    <location>
        <begin position="34"/>
        <end position="46"/>
    </location>
</feature>
<dbReference type="InterPro" id="IPR006458">
    <property type="entry name" value="Ovate_C"/>
</dbReference>
<keyword evidence="5 6" id="KW-0539">Nucleus</keyword>
<name>A0A9W7IT78_HIBTR</name>
<proteinExistence type="predicted"/>
<keyword evidence="10" id="KW-1185">Reference proteome</keyword>
<comment type="function">
    <text evidence="6">Transcriptional repressor that regulates multiple aspects of plant growth and development.</text>
</comment>
<dbReference type="InterPro" id="IPR025830">
    <property type="entry name" value="DNA_bnd_dom_ovate"/>
</dbReference>
<feature type="compositionally biased region" description="Basic residues" evidence="7">
    <location>
        <begin position="64"/>
        <end position="77"/>
    </location>
</feature>
<gene>
    <name evidence="9" type="ORF">HRI_003832700</name>
</gene>
<evidence type="ECO:0000256" key="1">
    <source>
        <dbReference type="ARBA" id="ARBA00004123"/>
    </source>
</evidence>
<evidence type="ECO:0000256" key="6">
    <source>
        <dbReference type="RuleBase" id="RU367028"/>
    </source>
</evidence>
<dbReference type="Proteomes" id="UP001165190">
    <property type="component" value="Unassembled WGS sequence"/>
</dbReference>
<dbReference type="GO" id="GO:0045892">
    <property type="term" value="P:negative regulation of DNA-templated transcription"/>
    <property type="evidence" value="ECO:0007669"/>
    <property type="project" value="UniProtKB-UniRule"/>
</dbReference>
<feature type="region of interest" description="Disordered" evidence="7">
    <location>
        <begin position="23"/>
        <end position="92"/>
    </location>
</feature>
<keyword evidence="2 6" id="KW-0678">Repressor</keyword>
<evidence type="ECO:0000256" key="3">
    <source>
        <dbReference type="ARBA" id="ARBA00023015"/>
    </source>
</evidence>
<sequence length="288" mass="32687">MGNYRFKFSDIIPNAWLYKLKNMGRPKNTDPSKSKQQQLHPFNSRKSYYFSRDLVPLDDLPPRKSSKKPCYSRRRNFRSSPPPPSTVITSSISTGCSCRDTVWSKADSPPDYSASSSSSDDSSPLESSDADVKKTDELPELQVPPITTKPVKFNDMIKDIKKKHKKDKNSNPVKKLGVSSSSGVRLRTHSPRIGSRRLVQGHARKSVSSSSSSSSLSESLAVVKSSFDPQRDFWESMVEMILENNIRTSKELEELLACYLSLNSDEYHEVIIKVFKQIWFDLNDVHFK</sequence>